<evidence type="ECO:0000313" key="2">
    <source>
        <dbReference type="EMBL" id="GAA4136217.1"/>
    </source>
</evidence>
<dbReference type="CDD" id="cd24006">
    <property type="entry name" value="ASKHA_NBD_PPX_GppA"/>
    <property type="match status" value="1"/>
</dbReference>
<dbReference type="InterPro" id="IPR043129">
    <property type="entry name" value="ATPase_NBD"/>
</dbReference>
<name>A0ABP7YHH9_9SPHI</name>
<protein>
    <submittedName>
        <fullName evidence="2">Rod shape-determining protein</fullName>
    </submittedName>
</protein>
<dbReference type="InterPro" id="IPR003695">
    <property type="entry name" value="Ppx_GppA_N"/>
</dbReference>
<evidence type="ECO:0000259" key="1">
    <source>
        <dbReference type="Pfam" id="PF02541"/>
    </source>
</evidence>
<sequence length="292" mass="32670">MRYAAIDIGSNAVRLLIADIIERENEVGFNKNTLLRVPLRLGDDAFIHQHISEGKFENMVKTMSAFRNLMDVYRVSDYMACATSAMRDADNGKEVVEACSKAGIDIKIIDGAEEAQIIYNVHSHTNMDKNKVYLYIDVGGGSTEISLFANGELVASRSFNLGTIRILDNQDSPETWDDMKLWVKNITKSYKTIYGIGSGGNINKLSRMANEKADKPISYAKLKAMYVYLSSYSLKDRINVLELKQDRADVIIPASEIFLTIMKVGHLKNIMAPRIGLADGIIQTLINKNFNK</sequence>
<dbReference type="PANTHER" id="PTHR30005">
    <property type="entry name" value="EXOPOLYPHOSPHATASE"/>
    <property type="match status" value="1"/>
</dbReference>
<dbReference type="Gene3D" id="3.30.420.40">
    <property type="match status" value="1"/>
</dbReference>
<dbReference type="SUPFAM" id="SSF53067">
    <property type="entry name" value="Actin-like ATPase domain"/>
    <property type="match status" value="2"/>
</dbReference>
<dbReference type="Proteomes" id="UP001500101">
    <property type="component" value="Unassembled WGS sequence"/>
</dbReference>
<organism evidence="2 3">
    <name type="scientific">Sphingobacterium kyonggiense</name>
    <dbReference type="NCBI Taxonomy" id="714075"/>
    <lineage>
        <taxon>Bacteria</taxon>
        <taxon>Pseudomonadati</taxon>
        <taxon>Bacteroidota</taxon>
        <taxon>Sphingobacteriia</taxon>
        <taxon>Sphingobacteriales</taxon>
        <taxon>Sphingobacteriaceae</taxon>
        <taxon>Sphingobacterium</taxon>
    </lineage>
</organism>
<comment type="caution">
    <text evidence="2">The sequence shown here is derived from an EMBL/GenBank/DDBJ whole genome shotgun (WGS) entry which is preliminary data.</text>
</comment>
<evidence type="ECO:0000313" key="3">
    <source>
        <dbReference type="Proteomes" id="UP001500101"/>
    </source>
</evidence>
<reference evidence="3" key="1">
    <citation type="journal article" date="2019" name="Int. J. Syst. Evol. Microbiol.">
        <title>The Global Catalogue of Microorganisms (GCM) 10K type strain sequencing project: providing services to taxonomists for standard genome sequencing and annotation.</title>
        <authorList>
            <consortium name="The Broad Institute Genomics Platform"/>
            <consortium name="The Broad Institute Genome Sequencing Center for Infectious Disease"/>
            <person name="Wu L."/>
            <person name="Ma J."/>
        </authorList>
    </citation>
    <scope>NUCLEOTIDE SEQUENCE [LARGE SCALE GENOMIC DNA]</scope>
    <source>
        <strain evidence="3">JCM 16704</strain>
    </source>
</reference>
<gene>
    <name evidence="2" type="ORF">GCM10022216_10910</name>
</gene>
<proteinExistence type="predicted"/>
<dbReference type="RefSeq" id="WP_344673606.1">
    <property type="nucleotide sequence ID" value="NZ_BAAAZI010000006.1"/>
</dbReference>
<dbReference type="Gene3D" id="3.30.420.150">
    <property type="entry name" value="Exopolyphosphatase. Domain 2"/>
    <property type="match status" value="1"/>
</dbReference>
<keyword evidence="3" id="KW-1185">Reference proteome</keyword>
<dbReference type="EMBL" id="BAAAZI010000006">
    <property type="protein sequence ID" value="GAA4136217.1"/>
    <property type="molecule type" value="Genomic_DNA"/>
</dbReference>
<accession>A0ABP7YHH9</accession>
<dbReference type="InterPro" id="IPR050273">
    <property type="entry name" value="GppA/Ppx_hydrolase"/>
</dbReference>
<feature type="domain" description="Ppx/GppA phosphatase N-terminal" evidence="1">
    <location>
        <begin position="36"/>
        <end position="285"/>
    </location>
</feature>
<dbReference type="Pfam" id="PF02541">
    <property type="entry name" value="Ppx-GppA"/>
    <property type="match status" value="1"/>
</dbReference>
<dbReference type="PANTHER" id="PTHR30005:SF0">
    <property type="entry name" value="RETROGRADE REGULATION PROTEIN 2"/>
    <property type="match status" value="1"/>
</dbReference>